<evidence type="ECO:0000256" key="8">
    <source>
        <dbReference type="RuleBase" id="RU003960"/>
    </source>
</evidence>
<evidence type="ECO:0000256" key="4">
    <source>
        <dbReference type="ARBA" id="ARBA00022679"/>
    </source>
</evidence>
<dbReference type="InterPro" id="IPR003043">
    <property type="entry name" value="Uropor_MeTrfase_CS"/>
</dbReference>
<keyword evidence="6" id="KW-0627">Porphyrin biosynthesis</keyword>
<dbReference type="InterPro" id="IPR035996">
    <property type="entry name" value="4pyrrol_Methylase_sf"/>
</dbReference>
<dbReference type="EMBL" id="CP012109">
    <property type="protein sequence ID" value="AKQ67795.1"/>
    <property type="molecule type" value="Genomic_DNA"/>
</dbReference>
<organism evidence="10 11">
    <name type="scientific">Pseudomyxococcus hansupus</name>
    <dbReference type="NCBI Taxonomy" id="1297742"/>
    <lineage>
        <taxon>Bacteria</taxon>
        <taxon>Pseudomonadati</taxon>
        <taxon>Myxococcota</taxon>
        <taxon>Myxococcia</taxon>
        <taxon>Myxococcales</taxon>
        <taxon>Cystobacterineae</taxon>
        <taxon>Myxococcaceae</taxon>
        <taxon>Pseudomyxococcus</taxon>
    </lineage>
</organism>
<dbReference type="Gene3D" id="3.30.950.10">
    <property type="entry name" value="Methyltransferase, Cobalt-precorrin-4 Transmethylase, Domain 2"/>
    <property type="match status" value="1"/>
</dbReference>
<dbReference type="SUPFAM" id="SSF53790">
    <property type="entry name" value="Tetrapyrrole methylase"/>
    <property type="match status" value="1"/>
</dbReference>
<dbReference type="CDD" id="cd11642">
    <property type="entry name" value="SUMT"/>
    <property type="match status" value="1"/>
</dbReference>
<dbReference type="InterPro" id="IPR050161">
    <property type="entry name" value="Siro_Cobalamin_biosynth"/>
</dbReference>
<dbReference type="AlphaFoldDB" id="A0A0H4X2B8"/>
<dbReference type="GO" id="GO:0032259">
    <property type="term" value="P:methylation"/>
    <property type="evidence" value="ECO:0007669"/>
    <property type="project" value="UniProtKB-KW"/>
</dbReference>
<reference evidence="10 11" key="1">
    <citation type="journal article" date="2016" name="PLoS ONE">
        <title>Complete Genome Sequence and Comparative Genomics of a Novel Myxobacterium Myxococcus hansupus.</title>
        <authorList>
            <person name="Sharma G."/>
            <person name="Narwani T."/>
            <person name="Subramanian S."/>
        </authorList>
    </citation>
    <scope>NUCLEOTIDE SEQUENCE [LARGE SCALE GENOMIC DNA]</scope>
    <source>
        <strain evidence="11">mixupus</strain>
    </source>
</reference>
<evidence type="ECO:0000256" key="7">
    <source>
        <dbReference type="ARBA" id="ARBA00025705"/>
    </source>
</evidence>
<keyword evidence="5" id="KW-0949">S-adenosyl-L-methionine</keyword>
<evidence type="ECO:0000259" key="9">
    <source>
        <dbReference type="Pfam" id="PF00590"/>
    </source>
</evidence>
<accession>A0A0H4X2B8</accession>
<evidence type="ECO:0000313" key="10">
    <source>
        <dbReference type="EMBL" id="AKQ67795.1"/>
    </source>
</evidence>
<keyword evidence="4 8" id="KW-0808">Transferase</keyword>
<dbReference type="InterPro" id="IPR014777">
    <property type="entry name" value="4pyrrole_Mease_sub1"/>
</dbReference>
<dbReference type="UniPathway" id="UPA00262">
    <property type="reaction ID" value="UER00211"/>
</dbReference>
<dbReference type="Gene3D" id="3.40.1010.10">
    <property type="entry name" value="Cobalt-precorrin-4 Transmethylase, Domain 1"/>
    <property type="match status" value="1"/>
</dbReference>
<evidence type="ECO:0000256" key="6">
    <source>
        <dbReference type="ARBA" id="ARBA00023244"/>
    </source>
</evidence>
<dbReference type="PANTHER" id="PTHR45790">
    <property type="entry name" value="SIROHEME SYNTHASE-RELATED"/>
    <property type="match status" value="1"/>
</dbReference>
<evidence type="ECO:0000256" key="2">
    <source>
        <dbReference type="ARBA" id="ARBA00012162"/>
    </source>
</evidence>
<comment type="pathway">
    <text evidence="7">Porphyrin-containing compound metabolism; siroheme biosynthesis; precorrin-2 from uroporphyrinogen III: step 1/1.</text>
</comment>
<dbReference type="PANTHER" id="PTHR45790:SF3">
    <property type="entry name" value="S-ADENOSYL-L-METHIONINE-DEPENDENT UROPORPHYRINOGEN III METHYLTRANSFERASE, CHLOROPLASTIC"/>
    <property type="match status" value="1"/>
</dbReference>
<dbReference type="InterPro" id="IPR014776">
    <property type="entry name" value="4pyrrole_Mease_sub2"/>
</dbReference>
<protein>
    <recommendedName>
        <fullName evidence="2">uroporphyrinogen-III C-methyltransferase</fullName>
        <ecNumber evidence="2">2.1.1.107</ecNumber>
    </recommendedName>
</protein>
<name>A0A0H4X2B8_9BACT</name>
<proteinExistence type="inferred from homology"/>
<sequence>MKGRVYLVGAGPGDPELLTLRAARVLREADTVVHDRLIHPAVLEHARPHARIIYVGKEGGGDSVSQEEIHVILIAQALLGRRVVRLKGGDAFVFGRGGEEALALEEAGVPYEVVPGITAGTAVPAAAAIPVTHRGISGAVTFATAHRGGTPPDWDFLARAQTLVLYMAGHRLEETAHALMTSGRAASTPAAVVEAGTWEHQRVVEAPLGRIAEQVKQEALGSPSLLIVGEVVSLRSRLPSLVARGTPREAHTPARVAEGGHE</sequence>
<dbReference type="InterPro" id="IPR000878">
    <property type="entry name" value="4pyrrol_Mease"/>
</dbReference>
<comment type="similarity">
    <text evidence="1 8">Belongs to the precorrin methyltransferase family.</text>
</comment>
<evidence type="ECO:0000256" key="1">
    <source>
        <dbReference type="ARBA" id="ARBA00005879"/>
    </source>
</evidence>
<dbReference type="EC" id="2.1.1.107" evidence="2"/>
<evidence type="ECO:0000256" key="5">
    <source>
        <dbReference type="ARBA" id="ARBA00022691"/>
    </source>
</evidence>
<dbReference type="Proteomes" id="UP000009026">
    <property type="component" value="Chromosome"/>
</dbReference>
<dbReference type="KEGG" id="mym:A176_004707"/>
<dbReference type="NCBIfam" id="TIGR01469">
    <property type="entry name" value="cobA_cysG_Cterm"/>
    <property type="match status" value="1"/>
</dbReference>
<keyword evidence="11" id="KW-1185">Reference proteome</keyword>
<dbReference type="PROSITE" id="PS00839">
    <property type="entry name" value="SUMT_1"/>
    <property type="match status" value="1"/>
</dbReference>
<dbReference type="FunFam" id="3.40.1010.10:FF:000001">
    <property type="entry name" value="Siroheme synthase"/>
    <property type="match status" value="1"/>
</dbReference>
<dbReference type="eggNOG" id="COG0007">
    <property type="taxonomic scope" value="Bacteria"/>
</dbReference>
<dbReference type="GO" id="GO:0019354">
    <property type="term" value="P:siroheme biosynthetic process"/>
    <property type="evidence" value="ECO:0007669"/>
    <property type="project" value="UniProtKB-UniPathway"/>
</dbReference>
<dbReference type="GO" id="GO:0004851">
    <property type="term" value="F:uroporphyrin-III C-methyltransferase activity"/>
    <property type="evidence" value="ECO:0007669"/>
    <property type="project" value="UniProtKB-EC"/>
</dbReference>
<gene>
    <name evidence="10" type="ORF">A176_004707</name>
</gene>
<feature type="domain" description="Tetrapyrrole methylase" evidence="9">
    <location>
        <begin position="4"/>
        <end position="211"/>
    </location>
</feature>
<dbReference type="Pfam" id="PF00590">
    <property type="entry name" value="TP_methylase"/>
    <property type="match status" value="1"/>
</dbReference>
<dbReference type="InterPro" id="IPR006366">
    <property type="entry name" value="CobA/CysG_C"/>
</dbReference>
<dbReference type="PATRIC" id="fig|1297742.4.peg.4753"/>
<evidence type="ECO:0000256" key="3">
    <source>
        <dbReference type="ARBA" id="ARBA00022603"/>
    </source>
</evidence>
<evidence type="ECO:0000313" key="11">
    <source>
        <dbReference type="Proteomes" id="UP000009026"/>
    </source>
</evidence>
<dbReference type="STRING" id="1297742.A176_004707"/>
<dbReference type="PROSITE" id="PS00840">
    <property type="entry name" value="SUMT_2"/>
    <property type="match status" value="1"/>
</dbReference>
<keyword evidence="3 8" id="KW-0489">Methyltransferase</keyword>
<dbReference type="NCBIfam" id="NF004790">
    <property type="entry name" value="PRK06136.1"/>
    <property type="match status" value="1"/>
</dbReference>